<dbReference type="AlphaFoldDB" id="A0AAD1XY58"/>
<feature type="compositionally biased region" description="Basic and acidic residues" evidence="1">
    <location>
        <begin position="87"/>
        <end position="97"/>
    </location>
</feature>
<proteinExistence type="predicted"/>
<reference evidence="2" key="1">
    <citation type="submission" date="2023-07" db="EMBL/GenBank/DDBJ databases">
        <authorList>
            <consortium name="AG Swart"/>
            <person name="Singh M."/>
            <person name="Singh A."/>
            <person name="Seah K."/>
            <person name="Emmerich C."/>
        </authorList>
    </citation>
    <scope>NUCLEOTIDE SEQUENCE</scope>
    <source>
        <strain evidence="2">DP1</strain>
    </source>
</reference>
<feature type="region of interest" description="Disordered" evidence="1">
    <location>
        <begin position="118"/>
        <end position="143"/>
    </location>
</feature>
<feature type="region of interest" description="Disordered" evidence="1">
    <location>
        <begin position="64"/>
        <end position="102"/>
    </location>
</feature>
<sequence>MGTSCTCSERNKKEYESVFKDYHPIEKKSNAKLFFDDVSFDMKSKSDEQDKAQIYKELVQFKQAHEQDDKVHKKPKDYKINKQKQKDKKDKGKDQPKPKISAQEILDYVLEDVKEQYKRKRSQMGSNDFGRCEGWKLSPRVNS</sequence>
<evidence type="ECO:0000256" key="1">
    <source>
        <dbReference type="SAM" id="MobiDB-lite"/>
    </source>
</evidence>
<keyword evidence="3" id="KW-1185">Reference proteome</keyword>
<name>A0AAD1XY58_EUPCR</name>
<dbReference type="EMBL" id="CAMPGE010023791">
    <property type="protein sequence ID" value="CAI2381688.1"/>
    <property type="molecule type" value="Genomic_DNA"/>
</dbReference>
<evidence type="ECO:0000313" key="2">
    <source>
        <dbReference type="EMBL" id="CAI2381688.1"/>
    </source>
</evidence>
<protein>
    <submittedName>
        <fullName evidence="2">Uncharacterized protein</fullName>
    </submittedName>
</protein>
<comment type="caution">
    <text evidence="2">The sequence shown here is derived from an EMBL/GenBank/DDBJ whole genome shotgun (WGS) entry which is preliminary data.</text>
</comment>
<gene>
    <name evidence="2" type="ORF">ECRASSUSDP1_LOCUS23146</name>
</gene>
<evidence type="ECO:0000313" key="3">
    <source>
        <dbReference type="Proteomes" id="UP001295684"/>
    </source>
</evidence>
<feature type="compositionally biased region" description="Basic residues" evidence="1">
    <location>
        <begin position="72"/>
        <end position="86"/>
    </location>
</feature>
<dbReference type="Proteomes" id="UP001295684">
    <property type="component" value="Unassembled WGS sequence"/>
</dbReference>
<organism evidence="2 3">
    <name type="scientific">Euplotes crassus</name>
    <dbReference type="NCBI Taxonomy" id="5936"/>
    <lineage>
        <taxon>Eukaryota</taxon>
        <taxon>Sar</taxon>
        <taxon>Alveolata</taxon>
        <taxon>Ciliophora</taxon>
        <taxon>Intramacronucleata</taxon>
        <taxon>Spirotrichea</taxon>
        <taxon>Hypotrichia</taxon>
        <taxon>Euplotida</taxon>
        <taxon>Euplotidae</taxon>
        <taxon>Moneuplotes</taxon>
    </lineage>
</organism>
<accession>A0AAD1XY58</accession>